<evidence type="ECO:0000256" key="1">
    <source>
        <dbReference type="SAM" id="MobiDB-lite"/>
    </source>
</evidence>
<name>A0A314US13_PRUYE</name>
<sequence length="56" mass="5739">MATKPIPGSTSIMSSSSLGSQASTGSYPNLAPSQFQQSYPSQGIPLNKGINLIILA</sequence>
<accession>A0A314US13</accession>
<proteinExistence type="predicted"/>
<dbReference type="Proteomes" id="UP000250321">
    <property type="component" value="Unassembled WGS sequence"/>
</dbReference>
<evidence type="ECO:0000313" key="3">
    <source>
        <dbReference type="Proteomes" id="UP000250321"/>
    </source>
</evidence>
<dbReference type="EMBL" id="PJQY01003185">
    <property type="protein sequence ID" value="PQM39546.1"/>
    <property type="molecule type" value="Genomic_DNA"/>
</dbReference>
<evidence type="ECO:0000313" key="2">
    <source>
        <dbReference type="EMBL" id="PQM39546.1"/>
    </source>
</evidence>
<feature type="compositionally biased region" description="Polar residues" evidence="1">
    <location>
        <begin position="31"/>
        <end position="41"/>
    </location>
</feature>
<protein>
    <submittedName>
        <fullName evidence="2">Uncharacterized protein</fullName>
    </submittedName>
</protein>
<feature type="region of interest" description="Disordered" evidence="1">
    <location>
        <begin position="1"/>
        <end position="45"/>
    </location>
</feature>
<feature type="compositionally biased region" description="Low complexity" evidence="1">
    <location>
        <begin position="8"/>
        <end position="26"/>
    </location>
</feature>
<keyword evidence="3" id="KW-1185">Reference proteome</keyword>
<gene>
    <name evidence="2" type="ORF">Pyn_40131</name>
</gene>
<reference evidence="2 3" key="1">
    <citation type="submission" date="2018-02" db="EMBL/GenBank/DDBJ databases">
        <title>Draft genome of wild Prunus yedoensis var. nudiflora.</title>
        <authorList>
            <person name="Baek S."/>
            <person name="Kim J.-H."/>
            <person name="Choi K."/>
            <person name="Kim G.-B."/>
            <person name="Cho A."/>
            <person name="Jang H."/>
            <person name="Shin C.-H."/>
            <person name="Yu H.-J."/>
            <person name="Mun J.-H."/>
        </authorList>
    </citation>
    <scope>NUCLEOTIDE SEQUENCE [LARGE SCALE GENOMIC DNA]</scope>
    <source>
        <strain evidence="3">cv. Jeju island</strain>
        <tissue evidence="2">Leaf</tissue>
    </source>
</reference>
<organism evidence="2 3">
    <name type="scientific">Prunus yedoensis var. nudiflora</name>
    <dbReference type="NCBI Taxonomy" id="2094558"/>
    <lineage>
        <taxon>Eukaryota</taxon>
        <taxon>Viridiplantae</taxon>
        <taxon>Streptophyta</taxon>
        <taxon>Embryophyta</taxon>
        <taxon>Tracheophyta</taxon>
        <taxon>Spermatophyta</taxon>
        <taxon>Magnoliopsida</taxon>
        <taxon>eudicotyledons</taxon>
        <taxon>Gunneridae</taxon>
        <taxon>Pentapetalae</taxon>
        <taxon>rosids</taxon>
        <taxon>fabids</taxon>
        <taxon>Rosales</taxon>
        <taxon>Rosaceae</taxon>
        <taxon>Amygdaloideae</taxon>
        <taxon>Amygdaleae</taxon>
        <taxon>Prunus</taxon>
    </lineage>
</organism>
<comment type="caution">
    <text evidence="2">The sequence shown here is derived from an EMBL/GenBank/DDBJ whole genome shotgun (WGS) entry which is preliminary data.</text>
</comment>
<dbReference type="AlphaFoldDB" id="A0A314US13"/>